<gene>
    <name evidence="9" type="ORF">M2350_000042</name>
</gene>
<keyword evidence="10" id="KW-1185">Reference proteome</keyword>
<sequence>MNRGSWLWGSLVGLVVLLLLVGGVHSIFAQPQDEPVILSLDLDTATVGDVLDLLFNEAQVSFSATPDILALPIGRLRLRNCRVSEVLNYIAQQAGLQWHRDERGVYILTRRSIEPAKPFETKEAEKPALPTPPRIVSPEEQRQRLENIPIVTEAIKLRHVPVADVCFLLGIPIQGISPYQLMLQDFANRRLPSLTTLSRGRGREQTSSWTTPVNPAVPPIFTQPTPNPTGTGPVPALQSPNGSETAGQFVPGGFGGLGLGGLGGFGGIGLGGFPGGLGGLGFGGLGFGGVGFGGFLGAFIGGIQQIIGLPAQNVLLVRGTPQAIQEIRDILREIDVPPDQVEIESQFVEVSGSLQDIYGIDWSLAGREVTVVTGLTVPEGTINIGFVRGNLSATIGALLTRSRGKVIQAPRAFTINGLPVVFTSAIERPVIIQETYADGLIVRTLTTIEIIPVQISLFAVPFINADNTVTVFILPIVQDIAEFVQNPAGGTIPVVSSTFTQALVRVRDGESFAIGGLLRTRNSEARREVPLLARLPFIGSLFKTKAQDVDEKNLVIFVTPRIVRAEEITPKEL</sequence>
<name>A0ABT2EI66_9BACT</name>
<reference evidence="9 10" key="1">
    <citation type="submission" date="2022-08" db="EMBL/GenBank/DDBJ databases">
        <title>Bacterial and archaeal communities from various locations to study Microbial Dark Matter (Phase II).</title>
        <authorList>
            <person name="Stepanauskas R."/>
        </authorList>
    </citation>
    <scope>NUCLEOTIDE SEQUENCE [LARGE SCALE GENOMIC DNA]</scope>
    <source>
        <strain evidence="9 10">PD1</strain>
    </source>
</reference>
<feature type="domain" description="Type II/III secretion system secretin-like" evidence="7">
    <location>
        <begin position="398"/>
        <end position="564"/>
    </location>
</feature>
<evidence type="ECO:0000313" key="10">
    <source>
        <dbReference type="Proteomes" id="UP001204798"/>
    </source>
</evidence>
<evidence type="ECO:0000256" key="4">
    <source>
        <dbReference type="RuleBase" id="RU004003"/>
    </source>
</evidence>
<dbReference type="InterPro" id="IPR001775">
    <property type="entry name" value="GspD/PilQ"/>
</dbReference>
<dbReference type="PANTHER" id="PTHR30332:SF17">
    <property type="entry name" value="TYPE IV PILIATION SYSTEM PROTEIN DR_0774-RELATED"/>
    <property type="match status" value="1"/>
</dbReference>
<comment type="caution">
    <text evidence="9">The sequence shown here is derived from an EMBL/GenBank/DDBJ whole genome shotgun (WGS) entry which is preliminary data.</text>
</comment>
<dbReference type="RefSeq" id="WP_259091891.1">
    <property type="nucleotide sequence ID" value="NZ_CP130454.1"/>
</dbReference>
<dbReference type="Gene3D" id="3.30.1370.120">
    <property type="match status" value="1"/>
</dbReference>
<proteinExistence type="inferred from homology"/>
<feature type="region of interest" description="Disordered" evidence="6">
    <location>
        <begin position="198"/>
        <end position="219"/>
    </location>
</feature>
<dbReference type="Pfam" id="PF00263">
    <property type="entry name" value="Secretin"/>
    <property type="match status" value="1"/>
</dbReference>
<evidence type="ECO:0000256" key="6">
    <source>
        <dbReference type="SAM" id="MobiDB-lite"/>
    </source>
</evidence>
<accession>A0ABT2EI66</accession>
<dbReference type="PRINTS" id="PR00811">
    <property type="entry name" value="BCTERIALGSPD"/>
</dbReference>
<evidence type="ECO:0000256" key="5">
    <source>
        <dbReference type="RuleBase" id="RU004004"/>
    </source>
</evidence>
<comment type="subcellular location">
    <subcellularLocation>
        <location evidence="5">Cell outer membrane</location>
    </subcellularLocation>
    <subcellularLocation>
        <location evidence="1">Membrane</location>
    </subcellularLocation>
</comment>
<dbReference type="InterPro" id="IPR038591">
    <property type="entry name" value="NolW-like_sf"/>
</dbReference>
<evidence type="ECO:0000256" key="3">
    <source>
        <dbReference type="ARBA" id="ARBA00023136"/>
    </source>
</evidence>
<evidence type="ECO:0000256" key="1">
    <source>
        <dbReference type="ARBA" id="ARBA00004370"/>
    </source>
</evidence>
<dbReference type="PANTHER" id="PTHR30332">
    <property type="entry name" value="PROBABLE GENERAL SECRETION PATHWAY PROTEIN D"/>
    <property type="match status" value="1"/>
</dbReference>
<dbReference type="EMBL" id="JANUCP010000001">
    <property type="protein sequence ID" value="MCS3917645.1"/>
    <property type="molecule type" value="Genomic_DNA"/>
</dbReference>
<evidence type="ECO:0000313" key="9">
    <source>
        <dbReference type="EMBL" id="MCS3917645.1"/>
    </source>
</evidence>
<dbReference type="InterPro" id="IPR004846">
    <property type="entry name" value="T2SS/T3SS_dom"/>
</dbReference>
<dbReference type="InterPro" id="IPR005644">
    <property type="entry name" value="NolW-like"/>
</dbReference>
<dbReference type="InterPro" id="IPR050810">
    <property type="entry name" value="Bact_Secretion_Sys_Channel"/>
</dbReference>
<evidence type="ECO:0000259" key="7">
    <source>
        <dbReference type="Pfam" id="PF00263"/>
    </source>
</evidence>
<evidence type="ECO:0000256" key="2">
    <source>
        <dbReference type="ARBA" id="ARBA00022729"/>
    </source>
</evidence>
<protein>
    <recommendedName>
        <fullName evidence="11">Secretin/TonB short N-terminal domain-containing protein</fullName>
    </recommendedName>
</protein>
<feature type="domain" description="NolW-like" evidence="8">
    <location>
        <begin position="302"/>
        <end position="340"/>
    </location>
</feature>
<keyword evidence="5" id="KW-0813">Transport</keyword>
<dbReference type="Pfam" id="PF03958">
    <property type="entry name" value="Secretin_N"/>
    <property type="match status" value="1"/>
</dbReference>
<evidence type="ECO:0008006" key="11">
    <source>
        <dbReference type="Google" id="ProtNLM"/>
    </source>
</evidence>
<organism evidence="9 10">
    <name type="scientific">Candidatus Fervidibacter sacchari</name>
    <dbReference type="NCBI Taxonomy" id="1448929"/>
    <lineage>
        <taxon>Bacteria</taxon>
        <taxon>Candidatus Fervidibacterota</taxon>
        <taxon>Candidatus Fervidibacter</taxon>
    </lineage>
</organism>
<keyword evidence="3" id="KW-0472">Membrane</keyword>
<keyword evidence="2" id="KW-0732">Signal</keyword>
<dbReference type="Proteomes" id="UP001204798">
    <property type="component" value="Unassembled WGS sequence"/>
</dbReference>
<comment type="similarity">
    <text evidence="4">Belongs to the bacterial secretin family.</text>
</comment>
<evidence type="ECO:0000259" key="8">
    <source>
        <dbReference type="Pfam" id="PF03958"/>
    </source>
</evidence>